<feature type="region of interest" description="Disordered" evidence="1">
    <location>
        <begin position="104"/>
        <end position="127"/>
    </location>
</feature>
<evidence type="ECO:0000313" key="3">
    <source>
        <dbReference type="Proteomes" id="UP001151760"/>
    </source>
</evidence>
<protein>
    <submittedName>
        <fullName evidence="2">Uncharacterized protein</fullName>
    </submittedName>
</protein>
<keyword evidence="3" id="KW-1185">Reference proteome</keyword>
<proteinExistence type="predicted"/>
<dbReference type="Proteomes" id="UP001151760">
    <property type="component" value="Unassembled WGS sequence"/>
</dbReference>
<comment type="caution">
    <text evidence="2">The sequence shown here is derived from an EMBL/GenBank/DDBJ whole genome shotgun (WGS) entry which is preliminary data.</text>
</comment>
<evidence type="ECO:0000313" key="2">
    <source>
        <dbReference type="EMBL" id="GJT75659.1"/>
    </source>
</evidence>
<reference evidence="2" key="2">
    <citation type="submission" date="2022-01" db="EMBL/GenBank/DDBJ databases">
        <authorList>
            <person name="Yamashiro T."/>
            <person name="Shiraishi A."/>
            <person name="Satake H."/>
            <person name="Nakayama K."/>
        </authorList>
    </citation>
    <scope>NUCLEOTIDE SEQUENCE</scope>
</reference>
<feature type="region of interest" description="Disordered" evidence="1">
    <location>
        <begin position="170"/>
        <end position="217"/>
    </location>
</feature>
<reference evidence="2" key="1">
    <citation type="journal article" date="2022" name="Int. J. Mol. Sci.">
        <title>Draft Genome of Tanacetum Coccineum: Genomic Comparison of Closely Related Tanacetum-Family Plants.</title>
        <authorList>
            <person name="Yamashiro T."/>
            <person name="Shiraishi A."/>
            <person name="Nakayama K."/>
            <person name="Satake H."/>
        </authorList>
    </citation>
    <scope>NUCLEOTIDE SEQUENCE</scope>
</reference>
<evidence type="ECO:0000256" key="1">
    <source>
        <dbReference type="SAM" id="MobiDB-lite"/>
    </source>
</evidence>
<feature type="compositionally biased region" description="Basic and acidic residues" evidence="1">
    <location>
        <begin position="186"/>
        <end position="216"/>
    </location>
</feature>
<gene>
    <name evidence="2" type="ORF">Tco_1042384</name>
</gene>
<organism evidence="2 3">
    <name type="scientific">Tanacetum coccineum</name>
    <dbReference type="NCBI Taxonomy" id="301880"/>
    <lineage>
        <taxon>Eukaryota</taxon>
        <taxon>Viridiplantae</taxon>
        <taxon>Streptophyta</taxon>
        <taxon>Embryophyta</taxon>
        <taxon>Tracheophyta</taxon>
        <taxon>Spermatophyta</taxon>
        <taxon>Magnoliopsida</taxon>
        <taxon>eudicotyledons</taxon>
        <taxon>Gunneridae</taxon>
        <taxon>Pentapetalae</taxon>
        <taxon>asterids</taxon>
        <taxon>campanulids</taxon>
        <taxon>Asterales</taxon>
        <taxon>Asteraceae</taxon>
        <taxon>Asteroideae</taxon>
        <taxon>Anthemideae</taxon>
        <taxon>Anthemidinae</taxon>
        <taxon>Tanacetum</taxon>
    </lineage>
</organism>
<sequence>MAALESCPKHNMIAYLEKTEGNVEFHEVIDFLREVYIIMRHCQRSKPRIKLLRLRSTSSRSKLKPVATKGLYPKKGMKKAKRRIQSVQKDPLFDVMPEDKIDHMETENAQSEGRTREMVDEDKEIDEERLSTEDVTEFLLRAFKSKKEMQFTIEERAKFLHDTIGCSEKVPCSTKTDKKMKKKKDSSKEKRSSRESKDGEIKEEDKGEGEYKEEKGKHRVLNSPCFLVKSWLVQDQTVLAGKDVAELMKRTKVAAKEGRVLQD</sequence>
<dbReference type="EMBL" id="BQNB010018551">
    <property type="protein sequence ID" value="GJT75659.1"/>
    <property type="molecule type" value="Genomic_DNA"/>
</dbReference>
<name>A0ABQ5GK22_9ASTR</name>
<accession>A0ABQ5GK22</accession>